<comment type="caution">
    <text evidence="1">The sequence shown here is derived from an EMBL/GenBank/DDBJ whole genome shotgun (WGS) entry which is preliminary data.</text>
</comment>
<dbReference type="EMBL" id="CM055095">
    <property type="protein sequence ID" value="KAJ7557945.1"/>
    <property type="molecule type" value="Genomic_DNA"/>
</dbReference>
<protein>
    <submittedName>
        <fullName evidence="1">Uncharacterized protein</fullName>
    </submittedName>
</protein>
<dbReference type="Proteomes" id="UP001162992">
    <property type="component" value="Chromosome 4"/>
</dbReference>
<keyword evidence="2" id="KW-1185">Reference proteome</keyword>
<evidence type="ECO:0000313" key="1">
    <source>
        <dbReference type="EMBL" id="KAJ7557945.1"/>
    </source>
</evidence>
<evidence type="ECO:0000313" key="2">
    <source>
        <dbReference type="Proteomes" id="UP001162992"/>
    </source>
</evidence>
<reference evidence="2" key="1">
    <citation type="journal article" date="2024" name="Proc. Natl. Acad. Sci. U.S.A.">
        <title>Extraordinary preservation of gene collinearity over three hundred million years revealed in homosporous lycophytes.</title>
        <authorList>
            <person name="Li C."/>
            <person name="Wickell D."/>
            <person name="Kuo L.Y."/>
            <person name="Chen X."/>
            <person name="Nie B."/>
            <person name="Liao X."/>
            <person name="Peng D."/>
            <person name="Ji J."/>
            <person name="Jenkins J."/>
            <person name="Williams M."/>
            <person name="Shu S."/>
            <person name="Plott C."/>
            <person name="Barry K."/>
            <person name="Rajasekar S."/>
            <person name="Grimwood J."/>
            <person name="Han X."/>
            <person name="Sun S."/>
            <person name="Hou Z."/>
            <person name="He W."/>
            <person name="Dai G."/>
            <person name="Sun C."/>
            <person name="Schmutz J."/>
            <person name="Leebens-Mack J.H."/>
            <person name="Li F.W."/>
            <person name="Wang L."/>
        </authorList>
    </citation>
    <scope>NUCLEOTIDE SEQUENCE [LARGE SCALE GENOMIC DNA]</scope>
    <source>
        <strain evidence="2">cv. PW_Plant_1</strain>
    </source>
</reference>
<sequence>MAGDAVLLQDVAFVAVAMRASMINPIGKGAVTFLPCSNPLPGLTASNRCKIKSMRALRSSQRDSVRVFRRGCGAPFHVLGRPCWQSDRDMDCFCLDIRRNFRNKKFECYASDVGKDEELDPEDDKTDIEGALNIDEEIPSTSDSFLKQVSSRTYDMRRKLEQNLDSSSYDVLDTNPWRDDSKSLYVLAQEDERLLTMRTRRARSEVERELGLLFPKRGSRRGPNGSPRNKSSEQLAPGKPNQDSRFCMQVEDVREGVLVFEDEEEAAQYCNLLDGQGQGCMGVAELEASDVFAMCKKTNILAVFFPRGTTPPLPNRLQRDLKARKRSLED</sequence>
<gene>
    <name evidence="1" type="ORF">O6H91_04G017200</name>
</gene>
<name>A0ACC2DUX8_DIPCM</name>
<organism evidence="1 2">
    <name type="scientific">Diphasiastrum complanatum</name>
    <name type="common">Issler's clubmoss</name>
    <name type="synonym">Lycopodium complanatum</name>
    <dbReference type="NCBI Taxonomy" id="34168"/>
    <lineage>
        <taxon>Eukaryota</taxon>
        <taxon>Viridiplantae</taxon>
        <taxon>Streptophyta</taxon>
        <taxon>Embryophyta</taxon>
        <taxon>Tracheophyta</taxon>
        <taxon>Lycopodiopsida</taxon>
        <taxon>Lycopodiales</taxon>
        <taxon>Lycopodiaceae</taxon>
        <taxon>Lycopodioideae</taxon>
        <taxon>Diphasiastrum</taxon>
    </lineage>
</organism>
<proteinExistence type="predicted"/>
<accession>A0ACC2DUX8</accession>